<dbReference type="AlphaFoldDB" id="A0A0A9AZB3"/>
<evidence type="ECO:0000313" key="1">
    <source>
        <dbReference type="EMBL" id="JAD57064.1"/>
    </source>
</evidence>
<keyword evidence="1" id="KW-0808">Transferase</keyword>
<organism evidence="1">
    <name type="scientific">Arundo donax</name>
    <name type="common">Giant reed</name>
    <name type="synonym">Donax arundinaceus</name>
    <dbReference type="NCBI Taxonomy" id="35708"/>
    <lineage>
        <taxon>Eukaryota</taxon>
        <taxon>Viridiplantae</taxon>
        <taxon>Streptophyta</taxon>
        <taxon>Embryophyta</taxon>
        <taxon>Tracheophyta</taxon>
        <taxon>Spermatophyta</taxon>
        <taxon>Magnoliopsida</taxon>
        <taxon>Liliopsida</taxon>
        <taxon>Poales</taxon>
        <taxon>Poaceae</taxon>
        <taxon>PACMAD clade</taxon>
        <taxon>Arundinoideae</taxon>
        <taxon>Arundineae</taxon>
        <taxon>Arundo</taxon>
    </lineage>
</organism>
<dbReference type="GO" id="GO:0016746">
    <property type="term" value="F:acyltransferase activity"/>
    <property type="evidence" value="ECO:0007669"/>
    <property type="project" value="UniProtKB-KW"/>
</dbReference>
<accession>A0A0A9AZB3</accession>
<reference evidence="1" key="2">
    <citation type="journal article" date="2015" name="Data Brief">
        <title>Shoot transcriptome of the giant reed, Arundo donax.</title>
        <authorList>
            <person name="Barrero R.A."/>
            <person name="Guerrero F.D."/>
            <person name="Moolhuijzen P."/>
            <person name="Goolsby J.A."/>
            <person name="Tidwell J."/>
            <person name="Bellgard S.E."/>
            <person name="Bellgard M.I."/>
        </authorList>
    </citation>
    <scope>NUCLEOTIDE SEQUENCE</scope>
    <source>
        <tissue evidence="1">Shoot tissue taken approximately 20 cm above the soil surface</tissue>
    </source>
</reference>
<sequence>MFSLIQGLLFSSSKAIIAGSASV</sequence>
<keyword evidence="1" id="KW-0012">Acyltransferase</keyword>
<protein>
    <submittedName>
        <fullName evidence="1">Glycerol-3-phosphate acyltransferase</fullName>
    </submittedName>
</protein>
<name>A0A0A9AZB3_ARUDO</name>
<dbReference type="EMBL" id="GBRH01240831">
    <property type="protein sequence ID" value="JAD57064.1"/>
    <property type="molecule type" value="Transcribed_RNA"/>
</dbReference>
<reference evidence="1" key="1">
    <citation type="submission" date="2014-09" db="EMBL/GenBank/DDBJ databases">
        <authorList>
            <person name="Magalhaes I.L.F."/>
            <person name="Oliveira U."/>
            <person name="Santos F.R."/>
            <person name="Vidigal T.H.D.A."/>
            <person name="Brescovit A.D."/>
            <person name="Santos A.J."/>
        </authorList>
    </citation>
    <scope>NUCLEOTIDE SEQUENCE</scope>
    <source>
        <tissue evidence="1">Shoot tissue taken approximately 20 cm above the soil surface</tissue>
    </source>
</reference>
<proteinExistence type="predicted"/>